<sequence>MFKWLFKKKGCAKHMNNKLEVIGIDHGWSMMKTISQVFVTGVKE</sequence>
<evidence type="ECO:0000313" key="1">
    <source>
        <dbReference type="EMBL" id="RHI18292.1"/>
    </source>
</evidence>
<comment type="caution">
    <text evidence="1">The sequence shown here is derived from an EMBL/GenBank/DDBJ whole genome shotgun (WGS) entry which is preliminary data.</text>
</comment>
<dbReference type="AlphaFoldDB" id="A0A414ZI96"/>
<dbReference type="EMBL" id="QRKN01000017">
    <property type="protein sequence ID" value="RHI18292.1"/>
    <property type="molecule type" value="Genomic_DNA"/>
</dbReference>
<feature type="non-terminal residue" evidence="1">
    <location>
        <position position="44"/>
    </location>
</feature>
<evidence type="ECO:0000313" key="2">
    <source>
        <dbReference type="Proteomes" id="UP000285865"/>
    </source>
</evidence>
<dbReference type="Proteomes" id="UP000285865">
    <property type="component" value="Unassembled WGS sequence"/>
</dbReference>
<accession>A0A414ZI96</accession>
<proteinExistence type="predicted"/>
<reference evidence="1 2" key="1">
    <citation type="submission" date="2018-08" db="EMBL/GenBank/DDBJ databases">
        <title>A genome reference for cultivated species of the human gut microbiota.</title>
        <authorList>
            <person name="Zou Y."/>
            <person name="Xue W."/>
            <person name="Luo G."/>
        </authorList>
    </citation>
    <scope>NUCLEOTIDE SEQUENCE [LARGE SCALE GENOMIC DNA]</scope>
    <source>
        <strain evidence="1 2">AM16-11</strain>
    </source>
</reference>
<name>A0A414ZI96_9FIRM</name>
<gene>
    <name evidence="1" type="ORF">DW172_14040</name>
</gene>
<organism evidence="1 2">
    <name type="scientific">Agathobacter rectalis</name>
    <dbReference type="NCBI Taxonomy" id="39491"/>
    <lineage>
        <taxon>Bacteria</taxon>
        <taxon>Bacillati</taxon>
        <taxon>Bacillota</taxon>
        <taxon>Clostridia</taxon>
        <taxon>Lachnospirales</taxon>
        <taxon>Lachnospiraceae</taxon>
        <taxon>Agathobacter</taxon>
    </lineage>
</organism>
<protein>
    <submittedName>
        <fullName evidence="1">Plasmid segregation actin-type ATPase ParM</fullName>
    </submittedName>
</protein>